<dbReference type="AlphaFoldDB" id="A0A0C9ZII3"/>
<dbReference type="STRING" id="765257.A0A0C9ZII3"/>
<gene>
    <name evidence="3" type="ORF">PISMIDRAFT_680344</name>
</gene>
<keyword evidence="2" id="KW-1133">Transmembrane helix</keyword>
<dbReference type="HOGENOM" id="CLU_1054188_0_0_1"/>
<evidence type="ECO:0000256" key="2">
    <source>
        <dbReference type="SAM" id="Phobius"/>
    </source>
</evidence>
<feature type="region of interest" description="Disordered" evidence="1">
    <location>
        <begin position="276"/>
        <end position="317"/>
    </location>
</feature>
<proteinExistence type="predicted"/>
<organism evidence="3 4">
    <name type="scientific">Pisolithus microcarpus 441</name>
    <dbReference type="NCBI Taxonomy" id="765257"/>
    <lineage>
        <taxon>Eukaryota</taxon>
        <taxon>Fungi</taxon>
        <taxon>Dikarya</taxon>
        <taxon>Basidiomycota</taxon>
        <taxon>Agaricomycotina</taxon>
        <taxon>Agaricomycetes</taxon>
        <taxon>Agaricomycetidae</taxon>
        <taxon>Boletales</taxon>
        <taxon>Sclerodermatineae</taxon>
        <taxon>Pisolithaceae</taxon>
        <taxon>Pisolithus</taxon>
    </lineage>
</organism>
<dbReference type="SUPFAM" id="SSF46565">
    <property type="entry name" value="Chaperone J-domain"/>
    <property type="match status" value="1"/>
</dbReference>
<dbReference type="Proteomes" id="UP000054018">
    <property type="component" value="Unassembled WGS sequence"/>
</dbReference>
<keyword evidence="2" id="KW-0472">Membrane</keyword>
<feature type="transmembrane region" description="Helical" evidence="2">
    <location>
        <begin position="155"/>
        <end position="176"/>
    </location>
</feature>
<evidence type="ECO:0000256" key="1">
    <source>
        <dbReference type="SAM" id="MobiDB-lite"/>
    </source>
</evidence>
<evidence type="ECO:0008006" key="5">
    <source>
        <dbReference type="Google" id="ProtNLM"/>
    </source>
</evidence>
<evidence type="ECO:0000313" key="3">
    <source>
        <dbReference type="EMBL" id="KIK22322.1"/>
    </source>
</evidence>
<reference evidence="3 4" key="1">
    <citation type="submission" date="2014-04" db="EMBL/GenBank/DDBJ databases">
        <authorList>
            <consortium name="DOE Joint Genome Institute"/>
            <person name="Kuo A."/>
            <person name="Kohler A."/>
            <person name="Costa M.D."/>
            <person name="Nagy L.G."/>
            <person name="Floudas D."/>
            <person name="Copeland A."/>
            <person name="Barry K.W."/>
            <person name="Cichocki N."/>
            <person name="Veneault-Fourrey C."/>
            <person name="LaButti K."/>
            <person name="Lindquist E.A."/>
            <person name="Lipzen A."/>
            <person name="Lundell T."/>
            <person name="Morin E."/>
            <person name="Murat C."/>
            <person name="Sun H."/>
            <person name="Tunlid A."/>
            <person name="Henrissat B."/>
            <person name="Grigoriev I.V."/>
            <person name="Hibbett D.S."/>
            <person name="Martin F."/>
            <person name="Nordberg H.P."/>
            <person name="Cantor M.N."/>
            <person name="Hua S.X."/>
        </authorList>
    </citation>
    <scope>NUCLEOTIDE SEQUENCE [LARGE SCALE GENOMIC DNA]</scope>
    <source>
        <strain evidence="3 4">441</strain>
    </source>
</reference>
<feature type="transmembrane region" description="Helical" evidence="2">
    <location>
        <begin position="98"/>
        <end position="118"/>
    </location>
</feature>
<dbReference type="OrthoDB" id="10250354at2759"/>
<dbReference type="InterPro" id="IPR036869">
    <property type="entry name" value="J_dom_sf"/>
</dbReference>
<reference evidence="4" key="2">
    <citation type="submission" date="2015-01" db="EMBL/GenBank/DDBJ databases">
        <title>Evolutionary Origins and Diversification of the Mycorrhizal Mutualists.</title>
        <authorList>
            <consortium name="DOE Joint Genome Institute"/>
            <consortium name="Mycorrhizal Genomics Consortium"/>
            <person name="Kohler A."/>
            <person name="Kuo A."/>
            <person name="Nagy L.G."/>
            <person name="Floudas D."/>
            <person name="Copeland A."/>
            <person name="Barry K.W."/>
            <person name="Cichocki N."/>
            <person name="Veneault-Fourrey C."/>
            <person name="LaButti K."/>
            <person name="Lindquist E.A."/>
            <person name="Lipzen A."/>
            <person name="Lundell T."/>
            <person name="Morin E."/>
            <person name="Murat C."/>
            <person name="Riley R."/>
            <person name="Ohm R."/>
            <person name="Sun H."/>
            <person name="Tunlid A."/>
            <person name="Henrissat B."/>
            <person name="Grigoriev I.V."/>
            <person name="Hibbett D.S."/>
            <person name="Martin F."/>
        </authorList>
    </citation>
    <scope>NUCLEOTIDE SEQUENCE [LARGE SCALE GENOMIC DNA]</scope>
    <source>
        <strain evidence="4">441</strain>
    </source>
</reference>
<keyword evidence="2" id="KW-0812">Transmembrane</keyword>
<feature type="compositionally biased region" description="Basic and acidic residues" evidence="1">
    <location>
        <begin position="276"/>
        <end position="289"/>
    </location>
</feature>
<protein>
    <recommendedName>
        <fullName evidence="5">J domain-containing protein</fullName>
    </recommendedName>
</protein>
<sequence length="329" mass="36770">MSLPKSFYQLLDIRPDTVDNNGLKGETYFIQVQGAFEALKDPVVRFAYDRFGPDVLQWKECSTMKEYLRRGLLSSLMYHIAMGAGLVLMSIIGKPSPIAKWRYLLFAVTLALELNLLLAPSSRVTEQSPFIDHIPTSGTLFDHLFPRRVAYQHIFFVRHVFLILSIALSRVAPVLFPSVMRSDAIVDQQIMKAVAERLGTLTKSTERELSIMQNATLHAILDSADSEGISTEASELPNKLDDDVMRLLTDVMEDVLIESRLKSEAGPMRSAWDRAVERKKQQMKLERHASSVVPSPGDVPGGKSDPKGQDVPLTSSIGRRCLRARSVSL</sequence>
<dbReference type="EMBL" id="KN833740">
    <property type="protein sequence ID" value="KIK22322.1"/>
    <property type="molecule type" value="Genomic_DNA"/>
</dbReference>
<evidence type="ECO:0000313" key="4">
    <source>
        <dbReference type="Proteomes" id="UP000054018"/>
    </source>
</evidence>
<feature type="transmembrane region" description="Helical" evidence="2">
    <location>
        <begin position="72"/>
        <end position="92"/>
    </location>
</feature>
<accession>A0A0C9ZII3</accession>
<keyword evidence="4" id="KW-1185">Reference proteome</keyword>
<name>A0A0C9ZII3_9AGAM</name>